<feature type="domain" description="4Fe-4S ferredoxin-type" evidence="5">
    <location>
        <begin position="36"/>
        <end position="69"/>
    </location>
</feature>
<evidence type="ECO:0000256" key="3">
    <source>
        <dbReference type="ARBA" id="ARBA00023164"/>
    </source>
</evidence>
<accession>A0ABT1PAD7</accession>
<dbReference type="PANTHER" id="PTHR43100:SF1">
    <property type="entry name" value="GLUTAMATE SYNTHASE [NADPH] SMALL CHAIN"/>
    <property type="match status" value="1"/>
</dbReference>
<reference evidence="6 7" key="1">
    <citation type="submission" date="2022-06" db="EMBL/GenBank/DDBJ databases">
        <title>Draft genome sequence of type strain Streptomyces rubrisoli DSM 42083.</title>
        <authorList>
            <person name="Duangmal K."/>
            <person name="Klaysubun C."/>
        </authorList>
    </citation>
    <scope>NUCLEOTIDE SEQUENCE [LARGE SCALE GENOMIC DNA]</scope>
    <source>
        <strain evidence="6 7">DSM 42083</strain>
    </source>
</reference>
<name>A0ABT1PAD7_9ACTN</name>
<dbReference type="PRINTS" id="PR00419">
    <property type="entry name" value="ADXRDTASE"/>
</dbReference>
<evidence type="ECO:0000313" key="7">
    <source>
        <dbReference type="Proteomes" id="UP001206206"/>
    </source>
</evidence>
<gene>
    <name evidence="6" type="ORF">NON19_04440</name>
</gene>
<evidence type="ECO:0000259" key="5">
    <source>
        <dbReference type="PROSITE" id="PS51379"/>
    </source>
</evidence>
<dbReference type="InterPro" id="IPR023753">
    <property type="entry name" value="FAD/NAD-binding_dom"/>
</dbReference>
<dbReference type="InterPro" id="IPR017896">
    <property type="entry name" value="4Fe4S_Fe-S-bd"/>
</dbReference>
<evidence type="ECO:0000313" key="6">
    <source>
        <dbReference type="EMBL" id="MCQ4041295.1"/>
    </source>
</evidence>
<protein>
    <submittedName>
        <fullName evidence="6">Glutamate synthase subunit beta</fullName>
    </submittedName>
</protein>
<dbReference type="Proteomes" id="UP001206206">
    <property type="component" value="Unassembled WGS sequence"/>
</dbReference>
<dbReference type="InterPro" id="IPR051394">
    <property type="entry name" value="Glutamate_Synthase"/>
</dbReference>
<dbReference type="Pfam" id="PF14691">
    <property type="entry name" value="Fer4_20"/>
    <property type="match status" value="1"/>
</dbReference>
<dbReference type="PROSITE" id="PS51379">
    <property type="entry name" value="4FE4S_FER_2"/>
    <property type="match status" value="1"/>
</dbReference>
<evidence type="ECO:0000256" key="4">
    <source>
        <dbReference type="ARBA" id="ARBA00029440"/>
    </source>
</evidence>
<keyword evidence="2" id="KW-0560">Oxidoreductase</keyword>
<sequence>MADPRAFLTTPRRTCARRPVEERVRDWNEVYDGQSLLPIINAQAGRCMDCGIPFCHSSCPLGNLIPEWNMLVSRDDWDTASHRLHATNNFPEFTGRLCPAPCETGCVLAINADPVTIKNVEMAIADHAWEHGLVQPLPPQRLSGKTVAVIGSGPAGLAAAQQLTRAGHTVVVYERDDRVGGLLRYGIPEFKMEKRHLDRRISQMRDEGTKFRTGTDIGTDLDAAELRARHDALLIAVGATAWRELPVDGRELSGIHQAMEYLPLANRVQEGDFTEPPITAEGKHVVIVGGGDTGADCLGTVLRQRAASVVQLDINPRPGDHRRDDEPWPTYPRVHRVSPAHEEGHVLAQRYGETDTGGLALPRTDADVRLFSASTLRFEGDDTGHVTALHLADTEPGERRPIAGTERSIPAQLVLLALGFSGPEPDSRIIEQLGLRLDPRGRLARDEGFGTEAPGVYVAGDAGRGQSLIVWAIAEGRAAAAAIDRYLTGRTELPMPVRATDRPLTA</sequence>
<dbReference type="RefSeq" id="WP_255925256.1">
    <property type="nucleotide sequence ID" value="NZ_JANFNH010000002.1"/>
</dbReference>
<organism evidence="6 7">
    <name type="scientific">Streptantibioticus rubrisoli</name>
    <dbReference type="NCBI Taxonomy" id="1387313"/>
    <lineage>
        <taxon>Bacteria</taxon>
        <taxon>Bacillati</taxon>
        <taxon>Actinomycetota</taxon>
        <taxon>Actinomycetes</taxon>
        <taxon>Kitasatosporales</taxon>
        <taxon>Streptomycetaceae</taxon>
        <taxon>Streptantibioticus</taxon>
    </lineage>
</organism>
<keyword evidence="1" id="KW-0028">Amino-acid biosynthesis</keyword>
<proteinExistence type="predicted"/>
<dbReference type="Gene3D" id="1.10.1060.10">
    <property type="entry name" value="Alpha-helical ferredoxin"/>
    <property type="match status" value="1"/>
</dbReference>
<dbReference type="EMBL" id="JANFNH010000002">
    <property type="protein sequence ID" value="MCQ4041295.1"/>
    <property type="molecule type" value="Genomic_DNA"/>
</dbReference>
<dbReference type="NCBIfam" id="TIGR01317">
    <property type="entry name" value="GOGAT_sm_gam"/>
    <property type="match status" value="1"/>
</dbReference>
<evidence type="ECO:0000256" key="1">
    <source>
        <dbReference type="ARBA" id="ARBA00022605"/>
    </source>
</evidence>
<comment type="caution">
    <text evidence="6">The sequence shown here is derived from an EMBL/GenBank/DDBJ whole genome shotgun (WGS) entry which is preliminary data.</text>
</comment>
<keyword evidence="7" id="KW-1185">Reference proteome</keyword>
<dbReference type="SUPFAM" id="SSF46548">
    <property type="entry name" value="alpha-helical ferredoxin"/>
    <property type="match status" value="1"/>
</dbReference>
<dbReference type="InterPro" id="IPR006005">
    <property type="entry name" value="Glut_synth_ssu1"/>
</dbReference>
<dbReference type="SUPFAM" id="SSF51971">
    <property type="entry name" value="Nucleotide-binding domain"/>
    <property type="match status" value="1"/>
</dbReference>
<evidence type="ECO:0000256" key="2">
    <source>
        <dbReference type="ARBA" id="ARBA00023002"/>
    </source>
</evidence>
<dbReference type="PANTHER" id="PTHR43100">
    <property type="entry name" value="GLUTAMATE SYNTHASE [NADPH] SMALL CHAIN"/>
    <property type="match status" value="1"/>
</dbReference>
<dbReference type="InterPro" id="IPR009051">
    <property type="entry name" value="Helical_ferredxn"/>
</dbReference>
<dbReference type="Gene3D" id="3.50.50.60">
    <property type="entry name" value="FAD/NAD(P)-binding domain"/>
    <property type="match status" value="2"/>
</dbReference>
<comment type="pathway">
    <text evidence="4">Amino-acid biosynthesis.</text>
</comment>
<dbReference type="Pfam" id="PF07992">
    <property type="entry name" value="Pyr_redox_2"/>
    <property type="match status" value="2"/>
</dbReference>
<dbReference type="InterPro" id="IPR028261">
    <property type="entry name" value="DPD_II"/>
</dbReference>
<dbReference type="InterPro" id="IPR036188">
    <property type="entry name" value="FAD/NAD-bd_sf"/>
</dbReference>
<keyword evidence="3" id="KW-0314">Glutamate biosynthesis</keyword>